<dbReference type="GO" id="GO:0005524">
    <property type="term" value="F:ATP binding"/>
    <property type="evidence" value="ECO:0007669"/>
    <property type="project" value="UniProtKB-KW"/>
</dbReference>
<dbReference type="Proteomes" id="UP000017813">
    <property type="component" value="Unassembled WGS sequence"/>
</dbReference>
<dbReference type="EMBL" id="ADCY02000034">
    <property type="protein sequence ID" value="EFG31210.1"/>
    <property type="molecule type" value="Genomic_DNA"/>
</dbReference>
<organism evidence="5 6">
    <name type="scientific">Simonsiella muelleri ATCC 29453</name>
    <dbReference type="NCBI Taxonomy" id="641147"/>
    <lineage>
        <taxon>Bacteria</taxon>
        <taxon>Pseudomonadati</taxon>
        <taxon>Pseudomonadota</taxon>
        <taxon>Betaproteobacteria</taxon>
        <taxon>Neisseriales</taxon>
        <taxon>Neisseriaceae</taxon>
        <taxon>Simonsiella</taxon>
    </lineage>
</organism>
<dbReference type="GO" id="GO:0016874">
    <property type="term" value="F:ligase activity"/>
    <property type="evidence" value="ECO:0007669"/>
    <property type="project" value="UniProtKB-KW"/>
</dbReference>
<keyword evidence="3" id="KW-0067">ATP-binding</keyword>
<dbReference type="RefSeq" id="WP_002642019.1">
    <property type="nucleotide sequence ID" value="NZ_CP019448.1"/>
</dbReference>
<dbReference type="InterPro" id="IPR016102">
    <property type="entry name" value="Succinyl-CoA_synth-like"/>
</dbReference>
<evidence type="ECO:0000313" key="6">
    <source>
        <dbReference type="Proteomes" id="UP000017813"/>
    </source>
</evidence>
<evidence type="ECO:0000313" key="5">
    <source>
        <dbReference type="EMBL" id="EFG31210.1"/>
    </source>
</evidence>
<dbReference type="Gene3D" id="3.40.50.720">
    <property type="entry name" value="NAD(P)-binding Rossmann-like Domain"/>
    <property type="match status" value="1"/>
</dbReference>
<dbReference type="SMART" id="SM00881">
    <property type="entry name" value="CoA_binding"/>
    <property type="match status" value="1"/>
</dbReference>
<keyword evidence="1" id="KW-0436">Ligase</keyword>
<dbReference type="InterPro" id="IPR003781">
    <property type="entry name" value="CoA-bd"/>
</dbReference>
<dbReference type="Pfam" id="PF13302">
    <property type="entry name" value="Acetyltransf_3"/>
    <property type="match status" value="1"/>
</dbReference>
<dbReference type="PANTHER" id="PTHR43334:SF1">
    <property type="entry name" value="3-HYDROXYPROPIONATE--COA LIGASE [ADP-FORMING]"/>
    <property type="match status" value="1"/>
</dbReference>
<proteinExistence type="predicted"/>
<dbReference type="InterPro" id="IPR016181">
    <property type="entry name" value="Acyl_CoA_acyltransferase"/>
</dbReference>
<feature type="domain" description="N-acetyltransferase" evidence="4">
    <location>
        <begin position="640"/>
        <end position="792"/>
    </location>
</feature>
<dbReference type="SUPFAM" id="SSF55729">
    <property type="entry name" value="Acyl-CoA N-acyltransferases (Nat)"/>
    <property type="match status" value="1"/>
</dbReference>
<dbReference type="Gene3D" id="3.40.50.261">
    <property type="entry name" value="Succinyl-CoA synthetase domains"/>
    <property type="match status" value="2"/>
</dbReference>
<dbReference type="SUPFAM" id="SSF52210">
    <property type="entry name" value="Succinyl-CoA synthetase domains"/>
    <property type="match status" value="2"/>
</dbReference>
<dbReference type="KEGG" id="smur:BWP33_05310"/>
<dbReference type="PROSITE" id="PS51186">
    <property type="entry name" value="GNAT"/>
    <property type="match status" value="1"/>
</dbReference>
<dbReference type="InterPro" id="IPR032875">
    <property type="entry name" value="Succ_CoA_lig_flav_dom"/>
</dbReference>
<evidence type="ECO:0000256" key="3">
    <source>
        <dbReference type="ARBA" id="ARBA00022840"/>
    </source>
</evidence>
<dbReference type="InterPro" id="IPR036291">
    <property type="entry name" value="NAD(P)-bd_dom_sf"/>
</dbReference>
<dbReference type="GO" id="GO:0016747">
    <property type="term" value="F:acyltransferase activity, transferring groups other than amino-acyl groups"/>
    <property type="evidence" value="ECO:0007669"/>
    <property type="project" value="InterPro"/>
</dbReference>
<keyword evidence="6" id="KW-1185">Reference proteome</keyword>
<dbReference type="InterPro" id="IPR000182">
    <property type="entry name" value="GNAT_dom"/>
</dbReference>
<accession>V9HCW6</accession>
<sequence length="792" mass="88581">MHPLHSFFYPQVIAVIGASDRYGSAGRTVFGQLLANLTASRIVPVNVNHKTIGGMKTYANLTEMAQEIIADIVIVILSADKIASIVREANKLNIKNIIIINDLEQPTPTIRNKLERAADIAQKAQMRLLTVPTFGVMNLFLQQNSTCAYIGQSVSIGDCLQHYAKGRGVQFSRFITLNPQKNDTISTGQIIDFVASESKNKAILVQINTLDNTRELISALTAAARHHTVFVLNTLPESNAENLLNQALERNHIFCVSTFTEFLTAAKLFHTHVSAQGRRIGIVSNTPQISALTLKSLPQMGLILAQPNTATQRGLVKFLPNKAAVTNPLYLPTDTVPSLFQAACEAFLQDEQIDAVCLIYVGTNISDSHCVAQIVGQLQTRYPRKPLLLTWLGSADNPEIQALFNQNKNLHFRQPENALDALVQLNRYREHRHTHQQNNPFYDYRAATQAATLWHEQLASPITDNANKPNPSQFFNVLDDALDGLQKHLRPLLPVSKSMMTQVFDALKLQPTKKSTDTECVMTWAHQPLFGQLITLTAHDKTVSLLPPLTPLILNNALNQLDLPHLIWQDWFLDAAEVLFRLPEITQLQVALHHDVKKGICGNDLKIQILHDTHWQNENVFTPYPFEYEEILTLKNGTTATIRPIRPEDATLITQHVAQLSERSRQMRFASQSAQLSPNLLVRLSQPDYQREFALLVHDEALRPLAMANYTADADRQSCEFGISLIDEMQGQGLGAILMTRLITRARQQGFVAMRAEILSENYPMQKLALKMGFTLAKHENDSTMIAANLIL</sequence>
<dbReference type="AlphaFoldDB" id="V9HCW6"/>
<dbReference type="eggNOG" id="COG1042">
    <property type="taxonomic scope" value="Bacteria"/>
</dbReference>
<keyword evidence="2" id="KW-0547">Nucleotide-binding</keyword>
<evidence type="ECO:0000256" key="1">
    <source>
        <dbReference type="ARBA" id="ARBA00022598"/>
    </source>
</evidence>
<dbReference type="Pfam" id="PF13380">
    <property type="entry name" value="CoA_binding_2"/>
    <property type="match status" value="1"/>
</dbReference>
<protein>
    <recommendedName>
        <fullName evidence="4">N-acetyltransferase domain-containing protein</fullName>
    </recommendedName>
</protein>
<dbReference type="STRING" id="641147.HMPREF9021_01044"/>
<dbReference type="OrthoDB" id="9807426at2"/>
<dbReference type="eggNOG" id="COG0456">
    <property type="taxonomic scope" value="Bacteria"/>
</dbReference>
<dbReference type="HOGENOM" id="CLU_363615_0_0_4"/>
<dbReference type="Pfam" id="PF13607">
    <property type="entry name" value="Succ_CoA_lig"/>
    <property type="match status" value="1"/>
</dbReference>
<name>V9HCW6_9NEIS</name>
<dbReference type="SUPFAM" id="SSF51735">
    <property type="entry name" value="NAD(P)-binding Rossmann-fold domains"/>
    <property type="match status" value="1"/>
</dbReference>
<evidence type="ECO:0000256" key="2">
    <source>
        <dbReference type="ARBA" id="ARBA00022741"/>
    </source>
</evidence>
<reference evidence="5 6" key="1">
    <citation type="submission" date="2010-03" db="EMBL/GenBank/DDBJ databases">
        <authorList>
            <consortium name="The Broad Institute Genome Sequencing Platform"/>
            <person name="Ward D."/>
            <person name="Earl A."/>
            <person name="Feldgarden M."/>
            <person name="Gevers D."/>
            <person name="Young S."/>
            <person name="Zeng Q."/>
            <person name="Koehrsen M."/>
            <person name="Alvarado L."/>
            <person name="Berlin A.M."/>
            <person name="Borenstein D."/>
            <person name="Chapman S.B."/>
            <person name="Chen Z."/>
            <person name="Engels R."/>
            <person name="Freedman E."/>
            <person name="Gellesch M."/>
            <person name="Goldberg J."/>
            <person name="Griggs A."/>
            <person name="Gujja S."/>
            <person name="Heilman E.R."/>
            <person name="Heiman D.I."/>
            <person name="Hepburn T.A."/>
            <person name="Howarth C."/>
            <person name="Jen D."/>
            <person name="Larson L."/>
            <person name="Mehta T."/>
            <person name="Park D."/>
            <person name="Pearson M."/>
            <person name="Richards J."/>
            <person name="Roberts A."/>
            <person name="Saif S."/>
            <person name="Shea T.D."/>
            <person name="Shenoy N."/>
            <person name="Sisk P."/>
            <person name="Stolte C."/>
            <person name="Sykes S.N."/>
            <person name="Walk T."/>
            <person name="White J."/>
            <person name="Yandava C."/>
            <person name="Izard J."/>
            <person name="Baranova O.V."/>
            <person name="Blanton J.M."/>
            <person name="Tanner A.C."/>
            <person name="Dewhirst F."/>
            <person name="Haas B."/>
            <person name="Nusbaum C."/>
            <person name="Birren B."/>
        </authorList>
    </citation>
    <scope>NUCLEOTIDE SEQUENCE [LARGE SCALE GENOMIC DNA]</scope>
    <source>
        <strain evidence="5 6">ATCC 29453</strain>
    </source>
</reference>
<dbReference type="PANTHER" id="PTHR43334">
    <property type="entry name" value="ACETATE--COA LIGASE [ADP-FORMING]"/>
    <property type="match status" value="1"/>
</dbReference>
<gene>
    <name evidence="5" type="ORF">HMPREF9021_01044</name>
</gene>
<evidence type="ECO:0000259" key="4">
    <source>
        <dbReference type="PROSITE" id="PS51186"/>
    </source>
</evidence>
<dbReference type="InterPro" id="IPR051538">
    <property type="entry name" value="Acyl-CoA_Synth/Transferase"/>
</dbReference>
<dbReference type="Gene3D" id="3.40.630.30">
    <property type="match status" value="1"/>
</dbReference>
<reference evidence="5 6" key="2">
    <citation type="submission" date="2011-10" db="EMBL/GenBank/DDBJ databases">
        <title>The Genome Sequence of Simonsiella muelleri ATCC 29453.</title>
        <authorList>
            <consortium name="The Broad Institute Genome Sequencing Platform"/>
            <consortium name="The Broad Institute Genome Sequencing Center for Infectious Disease"/>
            <person name="Earl A."/>
            <person name="Ward D."/>
            <person name="Feldgarden M."/>
            <person name="Gevers D."/>
            <person name="Izard J."/>
            <person name="Baranova O.V."/>
            <person name="Blanton J.M."/>
            <person name="Tanner A.C."/>
            <person name="Dewhirst F."/>
            <person name="Young S.K."/>
            <person name="Zeng Q."/>
            <person name="Gargeya S."/>
            <person name="Fitzgerald M."/>
            <person name="Haas B."/>
            <person name="Abouelleil A."/>
            <person name="Alvarado L."/>
            <person name="Arachchi H.M."/>
            <person name="Berlin A."/>
            <person name="Brown A."/>
            <person name="Chapman S.B."/>
            <person name="Chen Z."/>
            <person name="Dunbar C."/>
            <person name="Freedman E."/>
            <person name="Gearin G."/>
            <person name="Goldberg J."/>
            <person name="Griggs A."/>
            <person name="Gujja S."/>
            <person name="Heiman D."/>
            <person name="Howarth C."/>
            <person name="Larson L."/>
            <person name="Lui A."/>
            <person name="MacDonald P.J.P."/>
            <person name="Montmayeur A."/>
            <person name="Murphy C."/>
            <person name="Neiman D."/>
            <person name="Pearson M."/>
            <person name="Priest M."/>
            <person name="Roberts A."/>
            <person name="Saif S."/>
            <person name="Shea T."/>
            <person name="Shenoy N."/>
            <person name="Sisk P."/>
            <person name="Stolte C."/>
            <person name="Sykes S."/>
            <person name="Wortman J."/>
            <person name="Nusbaum C."/>
            <person name="Birren B."/>
        </authorList>
    </citation>
    <scope>NUCLEOTIDE SEQUENCE [LARGE SCALE GENOMIC DNA]</scope>
    <source>
        <strain evidence="5 6">ATCC 29453</strain>
    </source>
</reference>
<comment type="caution">
    <text evidence="5">The sequence shown here is derived from an EMBL/GenBank/DDBJ whole genome shotgun (WGS) entry which is preliminary data.</text>
</comment>